<gene>
    <name evidence="1" type="ORF">GRI44_02540</name>
</gene>
<dbReference type="AlphaFoldDB" id="A0A6L7GG28"/>
<dbReference type="Proteomes" id="UP000473531">
    <property type="component" value="Unassembled WGS sequence"/>
</dbReference>
<protein>
    <submittedName>
        <fullName evidence="1">Uncharacterized protein</fullName>
    </submittedName>
</protein>
<dbReference type="RefSeq" id="WP_160599888.1">
    <property type="nucleotide sequence ID" value="NZ_WTYU01000001.1"/>
</dbReference>
<evidence type="ECO:0000313" key="2">
    <source>
        <dbReference type="Proteomes" id="UP000473531"/>
    </source>
</evidence>
<keyword evidence="2" id="KW-1185">Reference proteome</keyword>
<accession>A0A6L7GG28</accession>
<sequence>MKNSPKPRSIDAFQATKTRIEGIHNLSDSLRRALVDADRLGLTKVGIHIQDAWTSCEAAKLENADNKEG</sequence>
<reference evidence="1 2" key="1">
    <citation type="submission" date="2019-12" db="EMBL/GenBank/DDBJ databases">
        <title>Genomic-based taxomic classification of the family Erythrobacteraceae.</title>
        <authorList>
            <person name="Xu L."/>
        </authorList>
    </citation>
    <scope>NUCLEOTIDE SEQUENCE [LARGE SCALE GENOMIC DNA]</scope>
    <source>
        <strain evidence="1 2">KCTC 52259</strain>
    </source>
</reference>
<evidence type="ECO:0000313" key="1">
    <source>
        <dbReference type="EMBL" id="MXP13631.1"/>
    </source>
</evidence>
<proteinExistence type="predicted"/>
<dbReference type="EMBL" id="WTYU01000001">
    <property type="protein sequence ID" value="MXP13631.1"/>
    <property type="molecule type" value="Genomic_DNA"/>
</dbReference>
<comment type="caution">
    <text evidence="1">The sequence shown here is derived from an EMBL/GenBank/DDBJ whole genome shotgun (WGS) entry which is preliminary data.</text>
</comment>
<name>A0A6L7GG28_9SPHN</name>
<organism evidence="1 2">
    <name type="scientific">Allopontixanthobacter confluentis</name>
    <dbReference type="NCBI Taxonomy" id="1849021"/>
    <lineage>
        <taxon>Bacteria</taxon>
        <taxon>Pseudomonadati</taxon>
        <taxon>Pseudomonadota</taxon>
        <taxon>Alphaproteobacteria</taxon>
        <taxon>Sphingomonadales</taxon>
        <taxon>Erythrobacteraceae</taxon>
        <taxon>Allopontixanthobacter</taxon>
    </lineage>
</organism>